<dbReference type="EMBL" id="AUZY01003780">
    <property type="protein sequence ID" value="EQD67384.1"/>
    <property type="molecule type" value="Genomic_DNA"/>
</dbReference>
<comment type="cofactor">
    <cofactor evidence="1">
        <name>pyridoxal 5'-phosphate</name>
        <dbReference type="ChEBI" id="CHEBI:597326"/>
    </cofactor>
</comment>
<evidence type="ECO:0000256" key="3">
    <source>
        <dbReference type="ARBA" id="ARBA00022898"/>
    </source>
</evidence>
<dbReference type="InterPro" id="IPR001917">
    <property type="entry name" value="Aminotrans_II_pyridoxalP_BS"/>
</dbReference>
<dbReference type="InterPro" id="IPR015422">
    <property type="entry name" value="PyrdxlP-dep_Trfase_small"/>
</dbReference>
<dbReference type="InterPro" id="IPR015421">
    <property type="entry name" value="PyrdxlP-dep_Trfase_major"/>
</dbReference>
<organism evidence="5">
    <name type="scientific">mine drainage metagenome</name>
    <dbReference type="NCBI Taxonomy" id="410659"/>
    <lineage>
        <taxon>unclassified sequences</taxon>
        <taxon>metagenomes</taxon>
        <taxon>ecological metagenomes</taxon>
    </lineage>
</organism>
<dbReference type="InterPro" id="IPR015424">
    <property type="entry name" value="PyrdxlP-dep_Trfase"/>
</dbReference>
<name>T1CJT1_9ZZZZ</name>
<dbReference type="PANTHER" id="PTHR13693:SF3">
    <property type="entry name" value="LD36009P"/>
    <property type="match status" value="1"/>
</dbReference>
<gene>
    <name evidence="5" type="ORF">B1B_05950</name>
</gene>
<proteinExistence type="predicted"/>
<feature type="domain" description="Aminotransferase class I/classII large" evidence="4">
    <location>
        <begin position="1"/>
        <end position="131"/>
    </location>
</feature>
<comment type="caution">
    <text evidence="5">The sequence shown here is derived from an EMBL/GenBank/DDBJ whole genome shotgun (WGS) entry which is preliminary data.</text>
</comment>
<dbReference type="GO" id="GO:0016746">
    <property type="term" value="F:acyltransferase activity"/>
    <property type="evidence" value="ECO:0007669"/>
    <property type="project" value="UniProtKB-KW"/>
</dbReference>
<reference evidence="5" key="2">
    <citation type="journal article" date="2014" name="ISME J.">
        <title>Microbial stratification in low pH oxic and suboxic macroscopic growths along an acid mine drainage.</title>
        <authorList>
            <person name="Mendez-Garcia C."/>
            <person name="Mesa V."/>
            <person name="Sprenger R.R."/>
            <person name="Richter M."/>
            <person name="Diez M.S."/>
            <person name="Solano J."/>
            <person name="Bargiela R."/>
            <person name="Golyshina O.V."/>
            <person name="Manteca A."/>
            <person name="Ramos J.L."/>
            <person name="Gallego J.R."/>
            <person name="Llorente I."/>
            <person name="Martins Dos Santos V.A."/>
            <person name="Jensen O.N."/>
            <person name="Pelaez A.I."/>
            <person name="Sanchez J."/>
            <person name="Ferrer M."/>
        </authorList>
    </citation>
    <scope>NUCLEOTIDE SEQUENCE</scope>
</reference>
<dbReference type="Gene3D" id="3.40.640.10">
    <property type="entry name" value="Type I PLP-dependent aspartate aminotransferase-like (Major domain)"/>
    <property type="match status" value="1"/>
</dbReference>
<protein>
    <submittedName>
        <fullName evidence="5">Pyridoxal phosphate-dependent acyltransferase</fullName>
    </submittedName>
</protein>
<evidence type="ECO:0000259" key="4">
    <source>
        <dbReference type="Pfam" id="PF00155"/>
    </source>
</evidence>
<dbReference type="GO" id="GO:0030170">
    <property type="term" value="F:pyridoxal phosphate binding"/>
    <property type="evidence" value="ECO:0007669"/>
    <property type="project" value="InterPro"/>
</dbReference>
<dbReference type="PANTHER" id="PTHR13693">
    <property type="entry name" value="CLASS II AMINOTRANSFERASE/8-AMINO-7-OXONONANOATE SYNTHASE"/>
    <property type="match status" value="1"/>
</dbReference>
<keyword evidence="3" id="KW-0663">Pyridoxal phosphate</keyword>
<dbReference type="AlphaFoldDB" id="T1CJT1"/>
<dbReference type="Pfam" id="PF00155">
    <property type="entry name" value="Aminotran_1_2"/>
    <property type="match status" value="1"/>
</dbReference>
<dbReference type="PROSITE" id="PS00599">
    <property type="entry name" value="AA_TRANSFER_CLASS_2"/>
    <property type="match status" value="1"/>
</dbReference>
<evidence type="ECO:0000256" key="1">
    <source>
        <dbReference type="ARBA" id="ARBA00001933"/>
    </source>
</evidence>
<keyword evidence="5" id="KW-0012">Acyltransferase</keyword>
<dbReference type="Gene3D" id="3.90.1150.10">
    <property type="entry name" value="Aspartate Aminotransferase, domain 1"/>
    <property type="match status" value="1"/>
</dbReference>
<sequence>MGTFSKAIGAMGGFVAGDEDLMRLMKQRSRPFLFSSALDPPEVGAVLKAIEIMERDDTLLKKLWHNASLLKSELSKIGFSTGNSKTPITPVMIGKEKDTLDLSRILYEEHSVFASPIVYPTVAQGTSRIRLMPS</sequence>
<evidence type="ECO:0000313" key="5">
    <source>
        <dbReference type="EMBL" id="EQD67384.1"/>
    </source>
</evidence>
<dbReference type="InterPro" id="IPR050087">
    <property type="entry name" value="AON_synthase_class-II"/>
</dbReference>
<reference evidence="5" key="1">
    <citation type="submission" date="2013-08" db="EMBL/GenBank/DDBJ databases">
        <authorList>
            <person name="Mendez C."/>
            <person name="Richter M."/>
            <person name="Ferrer M."/>
            <person name="Sanchez J."/>
        </authorList>
    </citation>
    <scope>NUCLEOTIDE SEQUENCE</scope>
</reference>
<dbReference type="InterPro" id="IPR004839">
    <property type="entry name" value="Aminotransferase_I/II_large"/>
</dbReference>
<keyword evidence="2 5" id="KW-0808">Transferase</keyword>
<evidence type="ECO:0000256" key="2">
    <source>
        <dbReference type="ARBA" id="ARBA00022679"/>
    </source>
</evidence>
<dbReference type="SUPFAM" id="SSF53383">
    <property type="entry name" value="PLP-dependent transferases"/>
    <property type="match status" value="1"/>
</dbReference>
<accession>T1CJT1</accession>
<feature type="non-terminal residue" evidence="5">
    <location>
        <position position="134"/>
    </location>
</feature>